<comment type="caution">
    <text evidence="1">The sequence shown here is derived from an EMBL/GenBank/DDBJ whole genome shotgun (WGS) entry which is preliminary data.</text>
</comment>
<evidence type="ECO:0000313" key="2">
    <source>
        <dbReference type="Proteomes" id="UP001548590"/>
    </source>
</evidence>
<dbReference type="RefSeq" id="WP_345925086.1">
    <property type="nucleotide sequence ID" value="NZ_JBDIVF010000002.1"/>
</dbReference>
<keyword evidence="2" id="KW-1185">Reference proteome</keyword>
<protein>
    <submittedName>
        <fullName evidence="1">Uncharacterized protein</fullName>
    </submittedName>
</protein>
<dbReference type="Proteomes" id="UP001548590">
    <property type="component" value="Unassembled WGS sequence"/>
</dbReference>
<accession>A0ABV2CP11</accession>
<dbReference type="EMBL" id="JBEWLZ010000003">
    <property type="protein sequence ID" value="MET1489655.1"/>
    <property type="molecule type" value="Genomic_DNA"/>
</dbReference>
<proteinExistence type="predicted"/>
<evidence type="ECO:0000313" key="1">
    <source>
        <dbReference type="EMBL" id="MET1489655.1"/>
    </source>
</evidence>
<name>A0ABV2CP11_9RHOO</name>
<reference evidence="1 2" key="1">
    <citation type="submission" date="2024-07" db="EMBL/GenBank/DDBJ databases">
        <title>Uliginosibacterium paludis KCTC:42655.</title>
        <authorList>
            <person name="Kim M.K."/>
        </authorList>
    </citation>
    <scope>NUCLEOTIDE SEQUENCE [LARGE SCALE GENOMIC DNA]</scope>
    <source>
        <strain evidence="1 2">KCTC 42655</strain>
    </source>
</reference>
<organism evidence="1 2">
    <name type="scientific">Uliginosibacterium paludis</name>
    <dbReference type="NCBI Taxonomy" id="1615952"/>
    <lineage>
        <taxon>Bacteria</taxon>
        <taxon>Pseudomonadati</taxon>
        <taxon>Pseudomonadota</taxon>
        <taxon>Betaproteobacteria</taxon>
        <taxon>Rhodocyclales</taxon>
        <taxon>Zoogloeaceae</taxon>
        <taxon>Uliginosibacterium</taxon>
    </lineage>
</organism>
<gene>
    <name evidence="1" type="ORF">ABVT11_07430</name>
</gene>
<sequence>MQTSQASQQSTQTTTCFDLDAWEYRSAGHSQFPSTLLVREQDEPANDPLPFIPTVCLSLEPASARLENWRLSGARSDNLQITPNHIIGAVVRIARGRTSPIASIDPATRRIRTASGSIYELGTPEKGFHKSAPLVLRCLGF</sequence>